<evidence type="ECO:0000256" key="7">
    <source>
        <dbReference type="ARBA" id="ARBA00022741"/>
    </source>
</evidence>
<keyword evidence="5" id="KW-0808">Transferase</keyword>
<evidence type="ECO:0000256" key="5">
    <source>
        <dbReference type="ARBA" id="ARBA00022679"/>
    </source>
</evidence>
<evidence type="ECO:0000256" key="11">
    <source>
        <dbReference type="ARBA" id="ARBA00023012"/>
    </source>
</evidence>
<comment type="subcellular location">
    <subcellularLocation>
        <location evidence="2">Membrane</location>
        <topology evidence="2">Multi-pass membrane protein</topology>
    </subcellularLocation>
</comment>
<evidence type="ECO:0000256" key="6">
    <source>
        <dbReference type="ARBA" id="ARBA00022692"/>
    </source>
</evidence>
<accession>A0A1M6YSE7</accession>
<organism evidence="14 15">
    <name type="scientific">Paraburkholderia terricola</name>
    <dbReference type="NCBI Taxonomy" id="169427"/>
    <lineage>
        <taxon>Bacteria</taxon>
        <taxon>Pseudomonadati</taxon>
        <taxon>Pseudomonadota</taxon>
        <taxon>Betaproteobacteria</taxon>
        <taxon>Burkholderiales</taxon>
        <taxon>Burkholderiaceae</taxon>
        <taxon>Paraburkholderia</taxon>
    </lineage>
</organism>
<dbReference type="STRING" id="169427.SAMN05192548_10774"/>
<dbReference type="EMBL" id="FRAB01000077">
    <property type="protein sequence ID" value="SHL21196.1"/>
    <property type="molecule type" value="Genomic_DNA"/>
</dbReference>
<dbReference type="CDD" id="cd00082">
    <property type="entry name" value="HisKA"/>
    <property type="match status" value="1"/>
</dbReference>
<evidence type="ECO:0000256" key="3">
    <source>
        <dbReference type="ARBA" id="ARBA00012438"/>
    </source>
</evidence>
<dbReference type="Gene3D" id="1.10.287.130">
    <property type="match status" value="1"/>
</dbReference>
<dbReference type="GO" id="GO:0005886">
    <property type="term" value="C:plasma membrane"/>
    <property type="evidence" value="ECO:0007669"/>
    <property type="project" value="TreeGrafter"/>
</dbReference>
<evidence type="ECO:0000259" key="13">
    <source>
        <dbReference type="PROSITE" id="PS50109"/>
    </source>
</evidence>
<dbReference type="EC" id="2.7.13.3" evidence="3"/>
<keyword evidence="4" id="KW-0597">Phosphoprotein</keyword>
<dbReference type="GO" id="GO:0005524">
    <property type="term" value="F:ATP binding"/>
    <property type="evidence" value="ECO:0007669"/>
    <property type="project" value="UniProtKB-KW"/>
</dbReference>
<keyword evidence="8 14" id="KW-0418">Kinase</keyword>
<dbReference type="Pfam" id="PF00512">
    <property type="entry name" value="HisKA"/>
    <property type="match status" value="1"/>
</dbReference>
<dbReference type="CDD" id="cd00075">
    <property type="entry name" value="HATPase"/>
    <property type="match status" value="1"/>
</dbReference>
<evidence type="ECO:0000256" key="4">
    <source>
        <dbReference type="ARBA" id="ARBA00022553"/>
    </source>
</evidence>
<evidence type="ECO:0000313" key="14">
    <source>
        <dbReference type="EMBL" id="SHL21196.1"/>
    </source>
</evidence>
<feature type="domain" description="Histidine kinase" evidence="13">
    <location>
        <begin position="227"/>
        <end position="440"/>
    </location>
</feature>
<reference evidence="14 15" key="1">
    <citation type="submission" date="2016-11" db="EMBL/GenBank/DDBJ databases">
        <authorList>
            <person name="Jaros S."/>
            <person name="Januszkiewicz K."/>
            <person name="Wedrychowicz H."/>
        </authorList>
    </citation>
    <scope>NUCLEOTIDE SEQUENCE [LARGE SCALE GENOMIC DNA]</scope>
    <source>
        <strain evidence="14 15">LMG 20594</strain>
    </source>
</reference>
<comment type="catalytic activity">
    <reaction evidence="1">
        <text>ATP + protein L-histidine = ADP + protein N-phospho-L-histidine.</text>
        <dbReference type="EC" id="2.7.13.3"/>
    </reaction>
</comment>
<evidence type="ECO:0000256" key="2">
    <source>
        <dbReference type="ARBA" id="ARBA00004141"/>
    </source>
</evidence>
<keyword evidence="10" id="KW-1133">Transmembrane helix</keyword>
<dbReference type="SUPFAM" id="SSF55874">
    <property type="entry name" value="ATPase domain of HSP90 chaperone/DNA topoisomerase II/histidine kinase"/>
    <property type="match status" value="1"/>
</dbReference>
<dbReference type="InterPro" id="IPR036097">
    <property type="entry name" value="HisK_dim/P_sf"/>
</dbReference>
<dbReference type="AlphaFoldDB" id="A0A1M6YSE7"/>
<dbReference type="PANTHER" id="PTHR45436:SF14">
    <property type="entry name" value="SENSOR PROTEIN QSEC"/>
    <property type="match status" value="1"/>
</dbReference>
<sequence>MRVRSIRRWLLGWLIFGLAAASGVAAYGIFHTARVEAGELFDYELRTVALSLPANLAGAGEGDRQPDLGDLADDRLVIEIWDRTGKLVYHSMQEPVFARLPVGFNTVETGEYHWRAFGLQQADRYVQVAQPVSVRDDLAMQLALHTLWPLGVLVPVTVALVLLVVARGLAPIGGLSRALSTRSIDSLEPLRLDGTVPVEIKPLVVALNDLLQRLNAASQAQRTFIADAAHELRSPLAALKLQLQAASRDGSLKGEGQTLERVEGRVNRMIHLVQQLLTLAREDAHPVTSMTPVSLRRIGEQVVGDCSLLAEAKEIDLGLECEHARTADDAYTVLADPHGMSVLLGNLINNAIRHTPRGGRVDVILRRSAERVGFDVVDSGSGIPEAELERVFDRFYRGEEAQGEGSGLGLAIVSRIAERHRLGLSLRNNEGRPGLCVCVSGLKTYEGAPLPTEGMASPVSPIR</sequence>
<evidence type="ECO:0000256" key="12">
    <source>
        <dbReference type="ARBA" id="ARBA00023136"/>
    </source>
</evidence>
<name>A0A1M6YSE7_9BURK</name>
<dbReference type="InterPro" id="IPR005467">
    <property type="entry name" value="His_kinase_dom"/>
</dbReference>
<keyword evidence="11" id="KW-0902">Two-component regulatory system</keyword>
<proteinExistence type="predicted"/>
<dbReference type="SMART" id="SM00388">
    <property type="entry name" value="HisKA"/>
    <property type="match status" value="1"/>
</dbReference>
<dbReference type="Proteomes" id="UP000184395">
    <property type="component" value="Unassembled WGS sequence"/>
</dbReference>
<dbReference type="GO" id="GO:0000155">
    <property type="term" value="F:phosphorelay sensor kinase activity"/>
    <property type="evidence" value="ECO:0007669"/>
    <property type="project" value="InterPro"/>
</dbReference>
<dbReference type="PANTHER" id="PTHR45436">
    <property type="entry name" value="SENSOR HISTIDINE KINASE YKOH"/>
    <property type="match status" value="1"/>
</dbReference>
<keyword evidence="9" id="KW-0067">ATP-binding</keyword>
<dbReference type="Pfam" id="PF02518">
    <property type="entry name" value="HATPase_c"/>
    <property type="match status" value="1"/>
</dbReference>
<dbReference type="PRINTS" id="PR00344">
    <property type="entry name" value="BCTRLSENSOR"/>
</dbReference>
<evidence type="ECO:0000256" key="9">
    <source>
        <dbReference type="ARBA" id="ARBA00022840"/>
    </source>
</evidence>
<protein>
    <recommendedName>
        <fullName evidence="3">histidine kinase</fullName>
        <ecNumber evidence="3">2.7.13.3</ecNumber>
    </recommendedName>
</protein>
<dbReference type="InterPro" id="IPR050428">
    <property type="entry name" value="TCS_sensor_his_kinase"/>
</dbReference>
<dbReference type="InterPro" id="IPR036890">
    <property type="entry name" value="HATPase_C_sf"/>
</dbReference>
<evidence type="ECO:0000313" key="15">
    <source>
        <dbReference type="Proteomes" id="UP000184395"/>
    </source>
</evidence>
<keyword evidence="7" id="KW-0547">Nucleotide-binding</keyword>
<dbReference type="Gene3D" id="3.30.565.10">
    <property type="entry name" value="Histidine kinase-like ATPase, C-terminal domain"/>
    <property type="match status" value="1"/>
</dbReference>
<keyword evidence="12" id="KW-0472">Membrane</keyword>
<gene>
    <name evidence="14" type="ORF">SAMN05192548_10774</name>
</gene>
<dbReference type="PROSITE" id="PS50109">
    <property type="entry name" value="HIS_KIN"/>
    <property type="match status" value="1"/>
</dbReference>
<evidence type="ECO:0000256" key="1">
    <source>
        <dbReference type="ARBA" id="ARBA00000085"/>
    </source>
</evidence>
<dbReference type="InterPro" id="IPR003594">
    <property type="entry name" value="HATPase_dom"/>
</dbReference>
<dbReference type="SMART" id="SM00387">
    <property type="entry name" value="HATPase_c"/>
    <property type="match status" value="1"/>
</dbReference>
<keyword evidence="6" id="KW-0812">Transmembrane</keyword>
<dbReference type="SUPFAM" id="SSF47384">
    <property type="entry name" value="Homodimeric domain of signal transducing histidine kinase"/>
    <property type="match status" value="1"/>
</dbReference>
<dbReference type="InterPro" id="IPR004358">
    <property type="entry name" value="Sig_transdc_His_kin-like_C"/>
</dbReference>
<evidence type="ECO:0000256" key="8">
    <source>
        <dbReference type="ARBA" id="ARBA00022777"/>
    </source>
</evidence>
<dbReference type="InterPro" id="IPR003661">
    <property type="entry name" value="HisK_dim/P_dom"/>
</dbReference>
<evidence type="ECO:0000256" key="10">
    <source>
        <dbReference type="ARBA" id="ARBA00022989"/>
    </source>
</evidence>